<dbReference type="EMBL" id="MDKC01000032">
    <property type="protein sequence ID" value="ODG90995.1"/>
    <property type="molecule type" value="Genomic_DNA"/>
</dbReference>
<keyword evidence="1" id="KW-0472">Membrane</keyword>
<keyword evidence="1" id="KW-1133">Transmembrane helix</keyword>
<comment type="caution">
    <text evidence="2">The sequence shown here is derived from an EMBL/GenBank/DDBJ whole genome shotgun (WGS) entry which is preliminary data.</text>
</comment>
<reference evidence="2 3" key="1">
    <citation type="submission" date="2016-07" db="EMBL/GenBank/DDBJ databases">
        <authorList>
            <person name="Townsley L."/>
            <person name="Shank E.A."/>
        </authorList>
    </citation>
    <scope>NUCLEOTIDE SEQUENCE [LARGE SCALE GENOMIC DNA]</scope>
    <source>
        <strain evidence="2 3">CH01</strain>
    </source>
</reference>
<evidence type="ECO:0008006" key="4">
    <source>
        <dbReference type="Google" id="ProtNLM"/>
    </source>
</evidence>
<keyword evidence="3" id="KW-1185">Reference proteome</keyword>
<feature type="transmembrane region" description="Helical" evidence="1">
    <location>
        <begin position="6"/>
        <end position="23"/>
    </location>
</feature>
<organism evidence="2 3">
    <name type="scientific">Gottfriedia luciferensis</name>
    <dbReference type="NCBI Taxonomy" id="178774"/>
    <lineage>
        <taxon>Bacteria</taxon>
        <taxon>Bacillati</taxon>
        <taxon>Bacillota</taxon>
        <taxon>Bacilli</taxon>
        <taxon>Bacillales</taxon>
        <taxon>Bacillaceae</taxon>
        <taxon>Gottfriedia</taxon>
    </lineage>
</organism>
<evidence type="ECO:0000313" key="3">
    <source>
        <dbReference type="Proteomes" id="UP000094580"/>
    </source>
</evidence>
<protein>
    <recommendedName>
        <fullName evidence="4">Lipoprotein</fullName>
    </recommendedName>
</protein>
<dbReference type="RefSeq" id="WP_069034389.1">
    <property type="nucleotide sequence ID" value="NZ_MDKC01000032.1"/>
</dbReference>
<name>A0ABX2ZMP7_9BACI</name>
<accession>A0ABX2ZMP7</accession>
<dbReference type="Proteomes" id="UP000094580">
    <property type="component" value="Unassembled WGS sequence"/>
</dbReference>
<proteinExistence type="predicted"/>
<sequence length="142" mass="16355">MRKPNIFLISVAILALCLGGFYFEKMKNTKARNEICIGYNYTKFGKNVIKFNPVKVEKQVKLNKLEEIYLFSKKIEKPIVDLATYDVQLSFRSPIDETVEYSSLLWFTKNGAIIKINGFNGFRSVGIENAKSIKNIINYIEL</sequence>
<gene>
    <name evidence="2" type="ORF">BED47_08120</name>
</gene>
<evidence type="ECO:0000313" key="2">
    <source>
        <dbReference type="EMBL" id="ODG90995.1"/>
    </source>
</evidence>
<evidence type="ECO:0000256" key="1">
    <source>
        <dbReference type="SAM" id="Phobius"/>
    </source>
</evidence>
<keyword evidence="1" id="KW-0812">Transmembrane</keyword>